<dbReference type="PROSITE" id="PS50112">
    <property type="entry name" value="PAS"/>
    <property type="match status" value="1"/>
</dbReference>
<name>A0ABQ4B9H3_9ACTN</name>
<evidence type="ECO:0000256" key="3">
    <source>
        <dbReference type="ARBA" id="ARBA00022553"/>
    </source>
</evidence>
<evidence type="ECO:0000256" key="6">
    <source>
        <dbReference type="PROSITE-ProRule" id="PRU00169"/>
    </source>
</evidence>
<comment type="catalytic activity">
    <reaction evidence="1">
        <text>ATP + protein L-histidine = ADP + protein N-phospho-L-histidine.</text>
        <dbReference type="EC" id="2.7.13.3"/>
    </reaction>
</comment>
<dbReference type="InterPro" id="IPR001789">
    <property type="entry name" value="Sig_transdc_resp-reg_receiver"/>
</dbReference>
<organism evidence="11 12">
    <name type="scientific">Actinoplanes palleronii</name>
    <dbReference type="NCBI Taxonomy" id="113570"/>
    <lineage>
        <taxon>Bacteria</taxon>
        <taxon>Bacillati</taxon>
        <taxon>Actinomycetota</taxon>
        <taxon>Actinomycetes</taxon>
        <taxon>Micromonosporales</taxon>
        <taxon>Micromonosporaceae</taxon>
        <taxon>Actinoplanes</taxon>
    </lineage>
</organism>
<keyword evidence="4" id="KW-0418">Kinase</keyword>
<feature type="modified residue" description="4-aspartylphosphate" evidence="6">
    <location>
        <position position="613"/>
    </location>
</feature>
<dbReference type="SMART" id="SM00448">
    <property type="entry name" value="REC"/>
    <property type="match status" value="2"/>
</dbReference>
<dbReference type="RefSeq" id="WP_203825828.1">
    <property type="nucleotide sequence ID" value="NZ_BAAATY010000014.1"/>
</dbReference>
<keyword evidence="3 6" id="KW-0597">Phosphoprotein</keyword>
<dbReference type="SUPFAM" id="SSF55874">
    <property type="entry name" value="ATPase domain of HSP90 chaperone/DNA topoisomerase II/histidine kinase"/>
    <property type="match status" value="1"/>
</dbReference>
<feature type="modified residue" description="4-aspartylphosphate" evidence="6">
    <location>
        <position position="52"/>
    </location>
</feature>
<dbReference type="InterPro" id="IPR003594">
    <property type="entry name" value="HATPase_dom"/>
</dbReference>
<dbReference type="Pfam" id="PF00072">
    <property type="entry name" value="Response_reg"/>
    <property type="match status" value="2"/>
</dbReference>
<dbReference type="NCBIfam" id="TIGR00229">
    <property type="entry name" value="sensory_box"/>
    <property type="match status" value="1"/>
</dbReference>
<dbReference type="Gene3D" id="1.10.287.130">
    <property type="match status" value="1"/>
</dbReference>
<protein>
    <recommendedName>
        <fullName evidence="2">histidine kinase</fullName>
        <ecNumber evidence="2">2.7.13.3</ecNumber>
    </recommendedName>
</protein>
<dbReference type="PROSITE" id="PS50113">
    <property type="entry name" value="PAC"/>
    <property type="match status" value="1"/>
</dbReference>
<sequence length="683" mass="72792">MATVLVVDDRATNRELVRTLLGYQGHRVIEAHEGAEALDLAHSQHPDLVVTDMLMPGMDGYELARELRSAPDTAATPIVFYTSNYQESEIQPFAQAIGVARVLLRSSEPQELMRTVDEVLAAGPGLVGPIDTAQVDREYLRAVTGKLFEKATALSTTEKRFRLMADASPVGIAFGDPHGSASYVNARLCEITGLPADDLLGLGWLTCAGQEHRDEVLTVARGDGPRDVRHRYRSHIGLSGRTARWLNVHVEAVQDDEGSHVGFISTIDDVTAHVESDQRRHATQRQHDLDDRDRARERLGSLSTLAGGVAHDFNNILGSILAFESFVSESVAELTVAGRLDPESSTAILNDLGQIRKGGERATGLTQQLLTFGSRKVINLSALDLNRAVRESNALLAPTLGTRVHIVTHLADDLRLVLAEPTNIAQILLNLTVNAGHAMPGGGTLTIITSNVVITEEPGESGPAPQTAGHYVRLTVRDTGEGMTPETLQHAIEPFFTTKGRGLGSGFGLAIVYGIVNQLGGVLRIESEPGHGAMFTIYLPTTEQTVEPPPDTVAAAVGGTETILIAEDDDGIREALTRTLSGAGYTTLTAASGPDALALADQHTTGIDLLVSDIVMPGMLGDELAAALQQRRPAIKVLLVSGYAGDLMSHYGVLKPGVTVLAKPFTSDELLTAVRTSIGIAAV</sequence>
<keyword evidence="5" id="KW-0902">Two-component regulatory system</keyword>
<dbReference type="PANTHER" id="PTHR43547:SF2">
    <property type="entry name" value="HYBRID SIGNAL TRANSDUCTION HISTIDINE KINASE C"/>
    <property type="match status" value="1"/>
</dbReference>
<evidence type="ECO:0000256" key="4">
    <source>
        <dbReference type="ARBA" id="ARBA00022777"/>
    </source>
</evidence>
<evidence type="ECO:0000259" key="10">
    <source>
        <dbReference type="PROSITE" id="PS50113"/>
    </source>
</evidence>
<feature type="domain" description="Response regulatory" evidence="8">
    <location>
        <begin position="3"/>
        <end position="120"/>
    </location>
</feature>
<dbReference type="InterPro" id="IPR036890">
    <property type="entry name" value="HATPase_C_sf"/>
</dbReference>
<dbReference type="SUPFAM" id="SSF52172">
    <property type="entry name" value="CheY-like"/>
    <property type="match status" value="2"/>
</dbReference>
<dbReference type="PROSITE" id="PS50109">
    <property type="entry name" value="HIS_KIN"/>
    <property type="match status" value="1"/>
</dbReference>
<dbReference type="Gene3D" id="3.30.565.10">
    <property type="entry name" value="Histidine kinase-like ATPase, C-terminal domain"/>
    <property type="match status" value="1"/>
</dbReference>
<evidence type="ECO:0000259" key="7">
    <source>
        <dbReference type="PROSITE" id="PS50109"/>
    </source>
</evidence>
<reference evidence="11 12" key="1">
    <citation type="submission" date="2021-01" db="EMBL/GenBank/DDBJ databases">
        <title>Whole genome shotgun sequence of Actinoplanes palleronii NBRC 14916.</title>
        <authorList>
            <person name="Komaki H."/>
            <person name="Tamura T."/>
        </authorList>
    </citation>
    <scope>NUCLEOTIDE SEQUENCE [LARGE SCALE GENOMIC DNA]</scope>
    <source>
        <strain evidence="11 12">NBRC 14916</strain>
    </source>
</reference>
<evidence type="ECO:0000256" key="2">
    <source>
        <dbReference type="ARBA" id="ARBA00012438"/>
    </source>
</evidence>
<dbReference type="SMART" id="SM00091">
    <property type="entry name" value="PAS"/>
    <property type="match status" value="1"/>
</dbReference>
<feature type="domain" description="PAS" evidence="9">
    <location>
        <begin position="157"/>
        <end position="201"/>
    </location>
</feature>
<dbReference type="Gene3D" id="3.40.50.2300">
    <property type="match status" value="2"/>
</dbReference>
<comment type="caution">
    <text evidence="11">The sequence shown here is derived from an EMBL/GenBank/DDBJ whole genome shotgun (WGS) entry which is preliminary data.</text>
</comment>
<keyword evidence="12" id="KW-1185">Reference proteome</keyword>
<dbReference type="Pfam" id="PF08448">
    <property type="entry name" value="PAS_4"/>
    <property type="match status" value="1"/>
</dbReference>
<gene>
    <name evidence="11" type="ORF">Apa02nite_034180</name>
</gene>
<proteinExistence type="predicted"/>
<evidence type="ECO:0000259" key="9">
    <source>
        <dbReference type="PROSITE" id="PS50112"/>
    </source>
</evidence>
<evidence type="ECO:0000313" key="11">
    <source>
        <dbReference type="EMBL" id="GIE67310.1"/>
    </source>
</evidence>
<dbReference type="SUPFAM" id="SSF55785">
    <property type="entry name" value="PYP-like sensor domain (PAS domain)"/>
    <property type="match status" value="1"/>
</dbReference>
<dbReference type="Proteomes" id="UP000624709">
    <property type="component" value="Unassembled WGS sequence"/>
</dbReference>
<dbReference type="EC" id="2.7.13.3" evidence="2"/>
<evidence type="ECO:0000313" key="12">
    <source>
        <dbReference type="Proteomes" id="UP000624709"/>
    </source>
</evidence>
<dbReference type="InterPro" id="IPR035965">
    <property type="entry name" value="PAS-like_dom_sf"/>
</dbReference>
<feature type="domain" description="Histidine kinase" evidence="7">
    <location>
        <begin position="308"/>
        <end position="543"/>
    </location>
</feature>
<evidence type="ECO:0000256" key="5">
    <source>
        <dbReference type="ARBA" id="ARBA00023012"/>
    </source>
</evidence>
<evidence type="ECO:0000256" key="1">
    <source>
        <dbReference type="ARBA" id="ARBA00000085"/>
    </source>
</evidence>
<dbReference type="InterPro" id="IPR004358">
    <property type="entry name" value="Sig_transdc_His_kin-like_C"/>
</dbReference>
<feature type="domain" description="PAC" evidence="10">
    <location>
        <begin position="226"/>
        <end position="282"/>
    </location>
</feature>
<dbReference type="InterPro" id="IPR005467">
    <property type="entry name" value="His_kinase_dom"/>
</dbReference>
<dbReference type="InterPro" id="IPR000700">
    <property type="entry name" value="PAS-assoc_C"/>
</dbReference>
<dbReference type="PROSITE" id="PS50110">
    <property type="entry name" value="RESPONSE_REGULATORY"/>
    <property type="match status" value="2"/>
</dbReference>
<dbReference type="SMART" id="SM00387">
    <property type="entry name" value="HATPase_c"/>
    <property type="match status" value="1"/>
</dbReference>
<dbReference type="InterPro" id="IPR000014">
    <property type="entry name" value="PAS"/>
</dbReference>
<dbReference type="Gene3D" id="3.30.450.20">
    <property type="entry name" value="PAS domain"/>
    <property type="match status" value="1"/>
</dbReference>
<keyword evidence="4" id="KW-0808">Transferase</keyword>
<dbReference type="EMBL" id="BOMS01000046">
    <property type="protein sequence ID" value="GIE67310.1"/>
    <property type="molecule type" value="Genomic_DNA"/>
</dbReference>
<dbReference type="PRINTS" id="PR00344">
    <property type="entry name" value="BCTRLSENSOR"/>
</dbReference>
<dbReference type="InterPro" id="IPR013656">
    <property type="entry name" value="PAS_4"/>
</dbReference>
<evidence type="ECO:0000259" key="8">
    <source>
        <dbReference type="PROSITE" id="PS50110"/>
    </source>
</evidence>
<dbReference type="PANTHER" id="PTHR43547">
    <property type="entry name" value="TWO-COMPONENT HISTIDINE KINASE"/>
    <property type="match status" value="1"/>
</dbReference>
<feature type="domain" description="Response regulatory" evidence="8">
    <location>
        <begin position="562"/>
        <end position="678"/>
    </location>
</feature>
<dbReference type="Pfam" id="PF02518">
    <property type="entry name" value="HATPase_c"/>
    <property type="match status" value="1"/>
</dbReference>
<dbReference type="CDD" id="cd00130">
    <property type="entry name" value="PAS"/>
    <property type="match status" value="1"/>
</dbReference>
<dbReference type="InterPro" id="IPR011006">
    <property type="entry name" value="CheY-like_superfamily"/>
</dbReference>
<accession>A0ABQ4B9H3</accession>